<dbReference type="PANTHER" id="PTHR35802">
    <property type="entry name" value="PROTEASE SYNTHASE AND SPORULATION PROTEIN PAI 2"/>
    <property type="match status" value="1"/>
</dbReference>
<reference evidence="1 2" key="1">
    <citation type="submission" date="2016-10" db="EMBL/GenBank/DDBJ databases">
        <authorList>
            <person name="de Groot N.N."/>
        </authorList>
    </citation>
    <scope>NUCLEOTIDE SEQUENCE [LARGE SCALE GENOMIC DNA]</scope>
    <source>
        <strain evidence="1 2">CGMCC 1.11030</strain>
    </source>
</reference>
<sequence>MHPNPAFRHAVRAQHLELARARGFGTLTVSAEPFPLLSHVPFVMEEEGTVDLHLVRSNPISRALAAGPAPAVLAVQGPDGYVSPDWYGDPGQVPTWNYVAVHLRGRLSLRAPETLRPHLEALSDHFEATLPKTPWKMSKVPEEALAKLERMILPVRLAIEETDGTWKLGQNKPEAMRLGAAGAIEGSHGAELAELAALMRDPPA</sequence>
<dbReference type="Proteomes" id="UP000199377">
    <property type="component" value="Unassembled WGS sequence"/>
</dbReference>
<evidence type="ECO:0000313" key="1">
    <source>
        <dbReference type="EMBL" id="SFI05800.1"/>
    </source>
</evidence>
<evidence type="ECO:0000313" key="2">
    <source>
        <dbReference type="Proteomes" id="UP000199377"/>
    </source>
</evidence>
<dbReference type="OrthoDB" id="9794948at2"/>
<dbReference type="PIRSF" id="PIRSF010372">
    <property type="entry name" value="PaiB"/>
    <property type="match status" value="1"/>
</dbReference>
<dbReference type="PANTHER" id="PTHR35802:SF1">
    <property type="entry name" value="PROTEASE SYNTHASE AND SPORULATION PROTEIN PAI 2"/>
    <property type="match status" value="1"/>
</dbReference>
<dbReference type="EMBL" id="FOQH01000004">
    <property type="protein sequence ID" value="SFI05800.1"/>
    <property type="molecule type" value="Genomic_DNA"/>
</dbReference>
<dbReference type="RefSeq" id="WP_092859358.1">
    <property type="nucleotide sequence ID" value="NZ_FOQH01000004.1"/>
</dbReference>
<protein>
    <submittedName>
        <fullName evidence="1">Negative transcriptional regulator, PaiB family</fullName>
    </submittedName>
</protein>
<gene>
    <name evidence="1" type="ORF">SAMN05216258_10446</name>
</gene>
<dbReference type="SUPFAM" id="SSF50475">
    <property type="entry name" value="FMN-binding split barrel"/>
    <property type="match status" value="1"/>
</dbReference>
<dbReference type="Gene3D" id="2.30.110.10">
    <property type="entry name" value="Electron Transport, Fmn-binding Protein, Chain A"/>
    <property type="match status" value="1"/>
</dbReference>
<dbReference type="InterPro" id="IPR007396">
    <property type="entry name" value="TR_PAI2-type"/>
</dbReference>
<accession>A0A1I3F3S5</accession>
<dbReference type="Pfam" id="PF04299">
    <property type="entry name" value="FMN_bind_2"/>
    <property type="match status" value="1"/>
</dbReference>
<name>A0A1I3F3S5_9RHOB</name>
<dbReference type="STRING" id="1114924.SAMN05216258_10446"/>
<dbReference type="AlphaFoldDB" id="A0A1I3F3S5"/>
<keyword evidence="2" id="KW-1185">Reference proteome</keyword>
<organism evidence="1 2">
    <name type="scientific">Albimonas pacifica</name>
    <dbReference type="NCBI Taxonomy" id="1114924"/>
    <lineage>
        <taxon>Bacteria</taxon>
        <taxon>Pseudomonadati</taxon>
        <taxon>Pseudomonadota</taxon>
        <taxon>Alphaproteobacteria</taxon>
        <taxon>Rhodobacterales</taxon>
        <taxon>Paracoccaceae</taxon>
        <taxon>Albimonas</taxon>
    </lineage>
</organism>
<proteinExistence type="predicted"/>
<dbReference type="InterPro" id="IPR012349">
    <property type="entry name" value="Split_barrel_FMN-bd"/>
</dbReference>